<evidence type="ECO:0008006" key="4">
    <source>
        <dbReference type="Google" id="ProtNLM"/>
    </source>
</evidence>
<gene>
    <name evidence="2" type="ORF">N7452_004039</name>
</gene>
<feature type="compositionally biased region" description="Basic and acidic residues" evidence="1">
    <location>
        <begin position="220"/>
        <end position="231"/>
    </location>
</feature>
<evidence type="ECO:0000313" key="2">
    <source>
        <dbReference type="EMBL" id="KAJ5346035.1"/>
    </source>
</evidence>
<organism evidence="2 3">
    <name type="scientific">Penicillium brevicompactum</name>
    <dbReference type="NCBI Taxonomy" id="5074"/>
    <lineage>
        <taxon>Eukaryota</taxon>
        <taxon>Fungi</taxon>
        <taxon>Dikarya</taxon>
        <taxon>Ascomycota</taxon>
        <taxon>Pezizomycotina</taxon>
        <taxon>Eurotiomycetes</taxon>
        <taxon>Eurotiomycetidae</taxon>
        <taxon>Eurotiales</taxon>
        <taxon>Aspergillaceae</taxon>
        <taxon>Penicillium</taxon>
    </lineage>
</organism>
<reference evidence="2" key="2">
    <citation type="journal article" date="2023" name="IMA Fungus">
        <title>Comparative genomic study of the Penicillium genus elucidates a diverse pangenome and 15 lateral gene transfer events.</title>
        <authorList>
            <person name="Petersen C."/>
            <person name="Sorensen T."/>
            <person name="Nielsen M.R."/>
            <person name="Sondergaard T.E."/>
            <person name="Sorensen J.L."/>
            <person name="Fitzpatrick D.A."/>
            <person name="Frisvad J.C."/>
            <person name="Nielsen K.L."/>
        </authorList>
    </citation>
    <scope>NUCLEOTIDE SEQUENCE</scope>
    <source>
        <strain evidence="2">IBT 35673</strain>
    </source>
</reference>
<dbReference type="Proteomes" id="UP001147695">
    <property type="component" value="Unassembled WGS sequence"/>
</dbReference>
<sequence length="239" mass="26914">MDDSTESHPPPLEFLLDDQPIIAKKAELLDPKSGRAVYRLELTNAPSLPATVIIKKQKPGWEDQFNNEKEAYNLLSRLQGTVIPILYGEAMYDGSPALVLSVISGTTLLELARGNFPESEEAALEVKIDAALQDFVKYGAQYMDERFDNFLLADEDGQVKIVDLEHVKLSSSKVWPESFNYDTTGYLMYKFTIAHDPDSLPYVDPRAYHLMEHHYSPPHIEIDSDEYRGESDSEGSIGK</sequence>
<reference evidence="2" key="1">
    <citation type="submission" date="2022-12" db="EMBL/GenBank/DDBJ databases">
        <authorList>
            <person name="Petersen C."/>
        </authorList>
    </citation>
    <scope>NUCLEOTIDE SEQUENCE</scope>
    <source>
        <strain evidence="2">IBT 35673</strain>
    </source>
</reference>
<evidence type="ECO:0000256" key="1">
    <source>
        <dbReference type="SAM" id="MobiDB-lite"/>
    </source>
</evidence>
<dbReference type="Gene3D" id="3.30.200.20">
    <property type="entry name" value="Phosphorylase Kinase, domain 1"/>
    <property type="match status" value="1"/>
</dbReference>
<dbReference type="EMBL" id="JAPZBQ010000002">
    <property type="protein sequence ID" value="KAJ5346035.1"/>
    <property type="molecule type" value="Genomic_DNA"/>
</dbReference>
<name>A0A9W9QUQ7_PENBR</name>
<protein>
    <recommendedName>
        <fullName evidence="4">Protein kinase domain-containing protein</fullName>
    </recommendedName>
</protein>
<comment type="caution">
    <text evidence="2">The sequence shown here is derived from an EMBL/GenBank/DDBJ whole genome shotgun (WGS) entry which is preliminary data.</text>
</comment>
<evidence type="ECO:0000313" key="3">
    <source>
        <dbReference type="Proteomes" id="UP001147695"/>
    </source>
</evidence>
<dbReference type="SUPFAM" id="SSF56112">
    <property type="entry name" value="Protein kinase-like (PK-like)"/>
    <property type="match status" value="1"/>
</dbReference>
<dbReference type="AlphaFoldDB" id="A0A9W9QUQ7"/>
<dbReference type="Gene3D" id="1.10.510.10">
    <property type="entry name" value="Transferase(Phosphotransferase) domain 1"/>
    <property type="match status" value="1"/>
</dbReference>
<dbReference type="InterPro" id="IPR011009">
    <property type="entry name" value="Kinase-like_dom_sf"/>
</dbReference>
<proteinExistence type="predicted"/>
<accession>A0A9W9QUQ7</accession>
<feature type="region of interest" description="Disordered" evidence="1">
    <location>
        <begin position="220"/>
        <end position="239"/>
    </location>
</feature>